<sequence>MSGFEHYDRELRDLDNEIRRYAALCHVDLSKRHEIEACLKMRHDDWAADKARESLQGLLILRIKLETEMIELGFDPPPLLSTVEISPRKAV</sequence>
<reference evidence="1" key="1">
    <citation type="submission" date="2019-08" db="EMBL/GenBank/DDBJ databases">
        <authorList>
            <person name="Kucharzyk K."/>
            <person name="Murdoch R.W."/>
            <person name="Higgins S."/>
            <person name="Loffler F."/>
        </authorList>
    </citation>
    <scope>NUCLEOTIDE SEQUENCE</scope>
</reference>
<comment type="caution">
    <text evidence="1">The sequence shown here is derived from an EMBL/GenBank/DDBJ whole genome shotgun (WGS) entry which is preliminary data.</text>
</comment>
<dbReference type="EMBL" id="VSSQ01126867">
    <property type="protein sequence ID" value="MPN56484.1"/>
    <property type="molecule type" value="Genomic_DNA"/>
</dbReference>
<name>A0A645J7N7_9ZZZZ</name>
<gene>
    <name evidence="1" type="ORF">SDC9_204174</name>
</gene>
<organism evidence="1">
    <name type="scientific">bioreactor metagenome</name>
    <dbReference type="NCBI Taxonomy" id="1076179"/>
    <lineage>
        <taxon>unclassified sequences</taxon>
        <taxon>metagenomes</taxon>
        <taxon>ecological metagenomes</taxon>
    </lineage>
</organism>
<dbReference type="AlphaFoldDB" id="A0A645J7N7"/>
<protein>
    <submittedName>
        <fullName evidence="1">Uncharacterized protein</fullName>
    </submittedName>
</protein>
<proteinExistence type="predicted"/>
<evidence type="ECO:0000313" key="1">
    <source>
        <dbReference type="EMBL" id="MPN56484.1"/>
    </source>
</evidence>
<accession>A0A645J7N7</accession>